<dbReference type="Pfam" id="PF00443">
    <property type="entry name" value="UCH"/>
    <property type="match status" value="1"/>
</dbReference>
<dbReference type="InterPro" id="IPR001394">
    <property type="entry name" value="Peptidase_C19_UCH"/>
</dbReference>
<dbReference type="Proteomes" id="UP000002036">
    <property type="component" value="Chromosome F"/>
</dbReference>
<dbReference type="FunCoup" id="C5DKD1">
    <property type="interactions" value="906"/>
</dbReference>
<gene>
    <name evidence="11" type="ordered locus">KLTH0F03674g</name>
</gene>
<dbReference type="PROSITE" id="PS00973">
    <property type="entry name" value="USP_2"/>
    <property type="match status" value="1"/>
</dbReference>
<name>C5DKD1_LACTC</name>
<feature type="region of interest" description="Disordered" evidence="8">
    <location>
        <begin position="1153"/>
        <end position="1198"/>
    </location>
</feature>
<comment type="similarity">
    <text evidence="2">Belongs to the peptidase C19 family.</text>
</comment>
<dbReference type="InterPro" id="IPR035927">
    <property type="entry name" value="DUSP-like_sf"/>
</dbReference>
<dbReference type="PROSITE" id="PS51283">
    <property type="entry name" value="DUSP"/>
    <property type="match status" value="1"/>
</dbReference>
<dbReference type="GO" id="GO:0016579">
    <property type="term" value="P:protein deubiquitination"/>
    <property type="evidence" value="ECO:0007669"/>
    <property type="project" value="InterPro"/>
</dbReference>
<evidence type="ECO:0000256" key="8">
    <source>
        <dbReference type="SAM" id="MobiDB-lite"/>
    </source>
</evidence>
<dbReference type="InterPro" id="IPR028889">
    <property type="entry name" value="USP"/>
</dbReference>
<feature type="region of interest" description="Disordered" evidence="8">
    <location>
        <begin position="1"/>
        <end position="66"/>
    </location>
</feature>
<evidence type="ECO:0000256" key="6">
    <source>
        <dbReference type="ARBA" id="ARBA00022801"/>
    </source>
</evidence>
<dbReference type="HOGENOM" id="CLU_001060_7_1_1"/>
<proteinExistence type="inferred from homology"/>
<dbReference type="Gene3D" id="3.90.70.10">
    <property type="entry name" value="Cysteine proteinases"/>
    <property type="match status" value="2"/>
</dbReference>
<organism evidence="11 12">
    <name type="scientific">Lachancea thermotolerans (strain ATCC 56472 / CBS 6340 / NRRL Y-8284)</name>
    <name type="common">Yeast</name>
    <name type="synonym">Kluyveromyces thermotolerans</name>
    <dbReference type="NCBI Taxonomy" id="559295"/>
    <lineage>
        <taxon>Eukaryota</taxon>
        <taxon>Fungi</taxon>
        <taxon>Dikarya</taxon>
        <taxon>Ascomycota</taxon>
        <taxon>Saccharomycotina</taxon>
        <taxon>Saccharomycetes</taxon>
        <taxon>Saccharomycetales</taxon>
        <taxon>Saccharomycetaceae</taxon>
        <taxon>Lachancea</taxon>
    </lineage>
</organism>
<evidence type="ECO:0000259" key="9">
    <source>
        <dbReference type="PROSITE" id="PS50235"/>
    </source>
</evidence>
<accession>C5DKD1</accession>
<evidence type="ECO:0000256" key="7">
    <source>
        <dbReference type="ARBA" id="ARBA00022807"/>
    </source>
</evidence>
<evidence type="ECO:0000256" key="5">
    <source>
        <dbReference type="ARBA" id="ARBA00022786"/>
    </source>
</evidence>
<dbReference type="SMART" id="SM00695">
    <property type="entry name" value="DUSP"/>
    <property type="match status" value="1"/>
</dbReference>
<dbReference type="MEROPS" id="C19.103"/>
<dbReference type="OrthoDB" id="292964at2759"/>
<evidence type="ECO:0000256" key="1">
    <source>
        <dbReference type="ARBA" id="ARBA00000707"/>
    </source>
</evidence>
<dbReference type="InParanoid" id="C5DKD1"/>
<keyword evidence="4" id="KW-0645">Protease</keyword>
<dbReference type="EC" id="3.4.19.12" evidence="3"/>
<feature type="domain" description="USP" evidence="9">
    <location>
        <begin position="334"/>
        <end position="1051"/>
    </location>
</feature>
<dbReference type="PANTHER" id="PTHR21646:SF24">
    <property type="entry name" value="UBIQUITIN CARBOXYL-TERMINAL HYDROLASE"/>
    <property type="match status" value="1"/>
</dbReference>
<dbReference type="PROSITE" id="PS00972">
    <property type="entry name" value="USP_1"/>
    <property type="match status" value="1"/>
</dbReference>
<protein>
    <recommendedName>
        <fullName evidence="3">ubiquitinyl hydrolase 1</fullName>
        <ecNumber evidence="3">3.4.19.12</ecNumber>
    </recommendedName>
</protein>
<dbReference type="SUPFAM" id="SSF54001">
    <property type="entry name" value="Cysteine proteinases"/>
    <property type="match status" value="1"/>
</dbReference>
<dbReference type="Pfam" id="PF06337">
    <property type="entry name" value="DUSP"/>
    <property type="match status" value="1"/>
</dbReference>
<keyword evidence="12" id="KW-1185">Reference proteome</keyword>
<feature type="compositionally biased region" description="Low complexity" evidence="8">
    <location>
        <begin position="1157"/>
        <end position="1182"/>
    </location>
</feature>
<dbReference type="PROSITE" id="PS50235">
    <property type="entry name" value="USP_3"/>
    <property type="match status" value="1"/>
</dbReference>
<keyword evidence="7" id="KW-0788">Thiol protease</keyword>
<feature type="compositionally biased region" description="Basic and acidic residues" evidence="8">
    <location>
        <begin position="15"/>
        <end position="28"/>
    </location>
</feature>
<dbReference type="InterPro" id="IPR006615">
    <property type="entry name" value="Pept_C19_DUSP"/>
</dbReference>
<keyword evidence="6" id="KW-0378">Hydrolase</keyword>
<sequence>MNDNLAPSNGMVADEGEKKLASVSKDDQLDIMESSSSNDQPDSVKATPPGLPDQMADQSQMAEGGAKVDAIPSLVEQRQILSEIYTQAQAESREGDAVYVIPSLWYNNFWDANITEKSRIGPIDTTSICNDFDNFLLADYNAHPYLSVPETVFKKLSEWYGLSDPSNPVKTVLIKDEDGQLVTEYNRCCFRVHFLKDSVEKYNRFSGGVRAPLFFTMSRLSSIEMVVQRCLQKFGEQEKLFDLKTHRFRIWQVQEPTSTTKSSFLATQYVLDPLTFAEMPIKTRLQSKMFGCLIKNLKLPVIDLVVELKDVTTGDHWPSNHFYYNKLLPPRGTTGLSNLGNSCYMNSALQCLVHIPELKDYFLYGGYEEDVNTQNPLGYKGLVAQAFAALIKSLFDERSSSAFAFSPREFKSIIGQQNSMFAGFLQQDSQEFLAFLLDGLHEDLNRIIEKPFVEKPELSPDEDVNNREVIHRLASKTWDKHKLRNDSVILDLFVGLYKSTLTCPVCDKTSVTFDPYSDLTLPLPVESIWTSKVRIFPNFSPPCILEVELPKGSTYQDLKNYVAEVANMNADDLIGAEIFNHAFYNNYESEGSSAKYLPIEDLISQSDVVAFYEVPRKPDDLVIPVLNSVLEQGFKTARSFGFPFFIALSETELHCYGMIRKKLEQHYTNWSGGFLNFPIISNDNEVPLDSLGLLKQKYHSVDLSKFKIDIENCSPETSVEEYFAIKVLSFRNTNNGLTENSMGNQIIWAPGHQVSLSSSQNMMTLMNNVMKDIYDYHTLAMTQKDEIEELATLSHPADDSKGHESNDEGTKKEETPSDMDVDLNENDSENFPKPDNEPEAEVDFQRPKFVKEFEAIVCEWNDMSISEVFSDEREISWDKPAELKNEKLEEAKRQRQHEGERRISLFDCLKLFSKPEVLSAADSWYCPTCREHRQATKQIQLWNSPDILTIHLKRFESRHSFSDKISDVVDFPICGLNMSDHLVCEDAEQNNLYDLVAVDNHYGGLGGGHYTAFAKNPVDGKWYYFDDSRVSETDPETSVSGAAYLLFYRRRVEGPDVGTQRLKNLLASSRQQHQLKLKEFNDRQVDFYQENHSEPEEELDAQHNFLEASEAESKEGAQENEICNVASLEVGHANSSASCEENAGRRKLRLLHKGYANSTANSSHPNSSATSSDSSDCSENISQKFYPAEGAPPTSPLL</sequence>
<dbReference type="GO" id="GO:0006508">
    <property type="term" value="P:proteolysis"/>
    <property type="evidence" value="ECO:0007669"/>
    <property type="project" value="UniProtKB-KW"/>
</dbReference>
<dbReference type="EMBL" id="CU928170">
    <property type="protein sequence ID" value="CAR23932.1"/>
    <property type="molecule type" value="Genomic_DNA"/>
</dbReference>
<evidence type="ECO:0000256" key="4">
    <source>
        <dbReference type="ARBA" id="ARBA00022670"/>
    </source>
</evidence>
<dbReference type="STRING" id="559295.C5DKD1"/>
<dbReference type="GeneID" id="8292563"/>
<dbReference type="Gene3D" id="3.30.2230.10">
    <property type="entry name" value="DUSP-like"/>
    <property type="match status" value="1"/>
</dbReference>
<dbReference type="AlphaFoldDB" id="C5DKD1"/>
<keyword evidence="5" id="KW-0833">Ubl conjugation pathway</keyword>
<feature type="compositionally biased region" description="Acidic residues" evidence="8">
    <location>
        <begin position="816"/>
        <end position="828"/>
    </location>
</feature>
<reference evidence="11 12" key="1">
    <citation type="journal article" date="2009" name="Genome Res.">
        <title>Comparative genomics of protoploid Saccharomycetaceae.</title>
        <authorList>
            <consortium name="The Genolevures Consortium"/>
            <person name="Souciet J.-L."/>
            <person name="Dujon B."/>
            <person name="Gaillardin C."/>
            <person name="Johnston M."/>
            <person name="Baret P.V."/>
            <person name="Cliften P."/>
            <person name="Sherman D.J."/>
            <person name="Weissenbach J."/>
            <person name="Westhof E."/>
            <person name="Wincker P."/>
            <person name="Jubin C."/>
            <person name="Poulain J."/>
            <person name="Barbe V."/>
            <person name="Segurens B."/>
            <person name="Artiguenave F."/>
            <person name="Anthouard V."/>
            <person name="Vacherie B."/>
            <person name="Val M.-E."/>
            <person name="Fulton R.S."/>
            <person name="Minx P."/>
            <person name="Wilson R."/>
            <person name="Durrens P."/>
            <person name="Jean G."/>
            <person name="Marck C."/>
            <person name="Martin T."/>
            <person name="Nikolski M."/>
            <person name="Rolland T."/>
            <person name="Seret M.-L."/>
            <person name="Casaregola S."/>
            <person name="Despons L."/>
            <person name="Fairhead C."/>
            <person name="Fischer G."/>
            <person name="Lafontaine I."/>
            <person name="Leh V."/>
            <person name="Lemaire M."/>
            <person name="de Montigny J."/>
            <person name="Neuveglise C."/>
            <person name="Thierry A."/>
            <person name="Blanc-Lenfle I."/>
            <person name="Bleykasten C."/>
            <person name="Diffels J."/>
            <person name="Fritsch E."/>
            <person name="Frangeul L."/>
            <person name="Goeffon A."/>
            <person name="Jauniaux N."/>
            <person name="Kachouri-Lafond R."/>
            <person name="Payen C."/>
            <person name="Potier S."/>
            <person name="Pribylova L."/>
            <person name="Ozanne C."/>
            <person name="Richard G.-F."/>
            <person name="Sacerdot C."/>
            <person name="Straub M.-L."/>
            <person name="Talla E."/>
        </authorList>
    </citation>
    <scope>NUCLEOTIDE SEQUENCE [LARGE SCALE GENOMIC DNA]</scope>
    <source>
        <strain evidence="12">ATCC 56472 / CBS 6340 / NRRL Y-8284</strain>
    </source>
</reference>
<dbReference type="InterPro" id="IPR038765">
    <property type="entry name" value="Papain-like_cys_pep_sf"/>
</dbReference>
<evidence type="ECO:0000313" key="12">
    <source>
        <dbReference type="Proteomes" id="UP000002036"/>
    </source>
</evidence>
<dbReference type="GO" id="GO:0004843">
    <property type="term" value="F:cysteine-type deubiquitinase activity"/>
    <property type="evidence" value="ECO:0007669"/>
    <property type="project" value="UniProtKB-EC"/>
</dbReference>
<evidence type="ECO:0000313" key="11">
    <source>
        <dbReference type="EMBL" id="CAR23932.1"/>
    </source>
</evidence>
<comment type="catalytic activity">
    <reaction evidence="1">
        <text>Thiol-dependent hydrolysis of ester, thioester, amide, peptide and isopeptide bonds formed by the C-terminal Gly of ubiquitin (a 76-residue protein attached to proteins as an intracellular targeting signal).</text>
        <dbReference type="EC" id="3.4.19.12"/>
    </reaction>
</comment>
<dbReference type="PANTHER" id="PTHR21646">
    <property type="entry name" value="UBIQUITIN CARBOXYL-TERMINAL HYDROLASE"/>
    <property type="match status" value="1"/>
</dbReference>
<feature type="domain" description="DUSP" evidence="10">
    <location>
        <begin position="72"/>
        <end position="172"/>
    </location>
</feature>
<dbReference type="KEGG" id="lth:KLTH0F03674g"/>
<evidence type="ECO:0000259" key="10">
    <source>
        <dbReference type="PROSITE" id="PS51283"/>
    </source>
</evidence>
<dbReference type="SUPFAM" id="SSF143791">
    <property type="entry name" value="DUSP-like"/>
    <property type="match status" value="1"/>
</dbReference>
<dbReference type="OMA" id="PYCEKPE"/>
<dbReference type="InterPro" id="IPR050185">
    <property type="entry name" value="Ub_carboxyl-term_hydrolase"/>
</dbReference>
<feature type="region of interest" description="Disordered" evidence="8">
    <location>
        <begin position="794"/>
        <end position="841"/>
    </location>
</feature>
<evidence type="ECO:0000256" key="3">
    <source>
        <dbReference type="ARBA" id="ARBA00012759"/>
    </source>
</evidence>
<evidence type="ECO:0000256" key="2">
    <source>
        <dbReference type="ARBA" id="ARBA00009085"/>
    </source>
</evidence>
<dbReference type="RefSeq" id="XP_002554369.1">
    <property type="nucleotide sequence ID" value="XM_002554323.1"/>
</dbReference>
<dbReference type="eggNOG" id="KOG1870">
    <property type="taxonomic scope" value="Eukaryota"/>
</dbReference>
<feature type="compositionally biased region" description="Basic and acidic residues" evidence="8">
    <location>
        <begin position="796"/>
        <end position="815"/>
    </location>
</feature>
<dbReference type="CDD" id="cd02674">
    <property type="entry name" value="Peptidase_C19R"/>
    <property type="match status" value="1"/>
</dbReference>
<dbReference type="InterPro" id="IPR018200">
    <property type="entry name" value="USP_CS"/>
</dbReference>